<evidence type="ECO:0000313" key="9">
    <source>
        <dbReference type="Proteomes" id="UP000011682"/>
    </source>
</evidence>
<comment type="caution">
    <text evidence="8">The sequence shown here is derived from an EMBL/GenBank/DDBJ whole genome shotgun (WGS) entry which is preliminary data.</text>
</comment>
<dbReference type="PROSITE" id="PS50011">
    <property type="entry name" value="PROTEIN_KINASE_DOM"/>
    <property type="match status" value="1"/>
</dbReference>
<evidence type="ECO:0000259" key="7">
    <source>
        <dbReference type="PROSITE" id="PS50011"/>
    </source>
</evidence>
<dbReference type="CDD" id="cd14014">
    <property type="entry name" value="STKc_PknB_like"/>
    <property type="match status" value="1"/>
</dbReference>
<keyword evidence="6" id="KW-0812">Transmembrane</keyword>
<keyword evidence="4" id="KW-0067">ATP-binding</keyword>
<name>S9R4D5_CYSF2</name>
<feature type="compositionally biased region" description="Low complexity" evidence="5">
    <location>
        <begin position="612"/>
        <end position="630"/>
    </location>
</feature>
<keyword evidence="8" id="KW-0723">Serine/threonine-protein kinase</keyword>
<feature type="transmembrane region" description="Helical" evidence="6">
    <location>
        <begin position="562"/>
        <end position="583"/>
    </location>
</feature>
<keyword evidence="6" id="KW-0472">Membrane</keyword>
<reference evidence="8" key="1">
    <citation type="submission" date="2013-05" db="EMBL/GenBank/DDBJ databases">
        <title>Genome assembly of Cystobacter fuscus DSM 2262.</title>
        <authorList>
            <person name="Sharma G."/>
            <person name="Khatri I."/>
            <person name="Kaur C."/>
            <person name="Mayilraj S."/>
            <person name="Subramanian S."/>
        </authorList>
    </citation>
    <scope>NUCLEOTIDE SEQUENCE [LARGE SCALE GENOMIC DNA]</scope>
    <source>
        <strain evidence="8">DSM 2262</strain>
    </source>
</reference>
<dbReference type="eggNOG" id="COG0515">
    <property type="taxonomic scope" value="Bacteria"/>
</dbReference>
<evidence type="ECO:0000256" key="2">
    <source>
        <dbReference type="ARBA" id="ARBA00022741"/>
    </source>
</evidence>
<dbReference type="PANTHER" id="PTHR43289:SF6">
    <property type="entry name" value="SERINE_THREONINE-PROTEIN KINASE NEKL-3"/>
    <property type="match status" value="1"/>
</dbReference>
<accession>S9R4D5</accession>
<sequence length="759" mass="81026">MGAAIPEKSPQTATPFGKYLLVKRLATGGMAELFLAQEPPSPELLVIKRILPYLTEEPEFVQMFLDEARIAAQLHHPNIVQVFGLGRINESIFIAMEYVEGVDLRRILAEETRFSAAVPYAVAARICAQVAAGLDHAHNSKGVDGRPLGLIHRDVSPQNVMVAYNGQVKLVDFGIAKAEAFAERSKPGVIKGKFLYLSPEQVMQEKLDHRSDIFALGVMLYEITTGRSPFSRANTEGILFAIRSEHPSPPHLLRDSYPQELSRIVMKCLAKDRTQRYQRAAHVQADLEALLASGTMKQSQDVAAYVARLLGAEEERTQLHVPITGGRKDVASLPPVVPVLPPPPAGLIARPSLRTNVHGLPPAVDPEGEEPRTEMARPQDMLAAAALGAEEAEPTAVGPQPGGRAEQTSPLGRALRRLDEKAAEEDDESTTHDRLGRLSSSRRAALVPRKSTPSLASLDRRRGPPVREEEDEDFGEEDPSVASALSVATLNERGPSRAVSAVGHGESTSEDTSEVSGTHSLPLRQVDPDDDLDDDVSTTAGGDLGSYTQPLPAASTGRRRQMILAVLLMAVLGVGVAVAAWWITSTMTAPRQEASREAETPSPETPADPSVAPESGTGTGSAAADAPAPAQGRSPAPSPGAEPNGAGSSEGDQADMRAPDSLGSSPDAVEGEKNLQNPTSAVGVRVQFKAPARTQLWVGTASVKPNGFLSVLPGTLQVEFRCPNQSGTPKTKSFQVPADPTRPVVFKLDKQDCAPRGRR</sequence>
<feature type="domain" description="Protein kinase" evidence="7">
    <location>
        <begin position="19"/>
        <end position="291"/>
    </location>
</feature>
<dbReference type="Gene3D" id="1.10.510.10">
    <property type="entry name" value="Transferase(Phosphotransferase) domain 1"/>
    <property type="match status" value="1"/>
</dbReference>
<dbReference type="Proteomes" id="UP000011682">
    <property type="component" value="Unassembled WGS sequence"/>
</dbReference>
<keyword evidence="9" id="KW-1185">Reference proteome</keyword>
<evidence type="ECO:0000256" key="4">
    <source>
        <dbReference type="ARBA" id="ARBA00022840"/>
    </source>
</evidence>
<protein>
    <submittedName>
        <fullName evidence="8">Serine/threonine protein kinase</fullName>
    </submittedName>
</protein>
<keyword evidence="1" id="KW-0808">Transferase</keyword>
<dbReference type="Gene3D" id="3.30.200.20">
    <property type="entry name" value="Phosphorylase Kinase, domain 1"/>
    <property type="match status" value="1"/>
</dbReference>
<feature type="region of interest" description="Disordered" evidence="5">
    <location>
        <begin position="591"/>
        <end position="678"/>
    </location>
</feature>
<dbReference type="PROSITE" id="PS00109">
    <property type="entry name" value="PROTEIN_KINASE_TYR"/>
    <property type="match status" value="1"/>
</dbReference>
<dbReference type="Pfam" id="PF00069">
    <property type="entry name" value="Pkinase"/>
    <property type="match status" value="1"/>
</dbReference>
<dbReference type="GO" id="GO:0004674">
    <property type="term" value="F:protein serine/threonine kinase activity"/>
    <property type="evidence" value="ECO:0007669"/>
    <property type="project" value="UniProtKB-KW"/>
</dbReference>
<organism evidence="8 9">
    <name type="scientific">Cystobacter fuscus (strain ATCC 25194 / DSM 2262 / NBRC 100088 / M29)</name>
    <dbReference type="NCBI Taxonomy" id="1242864"/>
    <lineage>
        <taxon>Bacteria</taxon>
        <taxon>Pseudomonadati</taxon>
        <taxon>Myxococcota</taxon>
        <taxon>Myxococcia</taxon>
        <taxon>Myxococcales</taxon>
        <taxon>Cystobacterineae</taxon>
        <taxon>Archangiaceae</taxon>
        <taxon>Cystobacter</taxon>
    </lineage>
</organism>
<evidence type="ECO:0000256" key="3">
    <source>
        <dbReference type="ARBA" id="ARBA00022777"/>
    </source>
</evidence>
<feature type="region of interest" description="Disordered" evidence="5">
    <location>
        <begin position="389"/>
        <end position="556"/>
    </location>
</feature>
<evidence type="ECO:0000256" key="6">
    <source>
        <dbReference type="SAM" id="Phobius"/>
    </source>
</evidence>
<keyword evidence="6" id="KW-1133">Transmembrane helix</keyword>
<gene>
    <name evidence="8" type="ORF">D187_006157</name>
</gene>
<evidence type="ECO:0000256" key="5">
    <source>
        <dbReference type="SAM" id="MobiDB-lite"/>
    </source>
</evidence>
<dbReference type="GO" id="GO:0005524">
    <property type="term" value="F:ATP binding"/>
    <property type="evidence" value="ECO:0007669"/>
    <property type="project" value="UniProtKB-KW"/>
</dbReference>
<dbReference type="InterPro" id="IPR008266">
    <property type="entry name" value="Tyr_kinase_AS"/>
</dbReference>
<dbReference type="InterPro" id="IPR000719">
    <property type="entry name" value="Prot_kinase_dom"/>
</dbReference>
<keyword evidence="2" id="KW-0547">Nucleotide-binding</keyword>
<feature type="compositionally biased region" description="Acidic residues" evidence="5">
    <location>
        <begin position="468"/>
        <end position="479"/>
    </location>
</feature>
<dbReference type="InterPro" id="IPR011009">
    <property type="entry name" value="Kinase-like_dom_sf"/>
</dbReference>
<evidence type="ECO:0000256" key="1">
    <source>
        <dbReference type="ARBA" id="ARBA00022679"/>
    </source>
</evidence>
<feature type="compositionally biased region" description="Low complexity" evidence="5">
    <location>
        <begin position="437"/>
        <end position="446"/>
    </location>
</feature>
<dbReference type="PANTHER" id="PTHR43289">
    <property type="entry name" value="MITOGEN-ACTIVATED PROTEIN KINASE KINASE KINASE 20-RELATED"/>
    <property type="match status" value="1"/>
</dbReference>
<feature type="compositionally biased region" description="Basic and acidic residues" evidence="5">
    <location>
        <begin position="458"/>
        <end position="467"/>
    </location>
</feature>
<dbReference type="EMBL" id="ANAH02000005">
    <property type="protein sequence ID" value="EPX63748.1"/>
    <property type="molecule type" value="Genomic_DNA"/>
</dbReference>
<proteinExistence type="predicted"/>
<evidence type="ECO:0000313" key="8">
    <source>
        <dbReference type="EMBL" id="EPX63748.1"/>
    </source>
</evidence>
<dbReference type="SUPFAM" id="SSF56112">
    <property type="entry name" value="Protein kinase-like (PK-like)"/>
    <property type="match status" value="1"/>
</dbReference>
<dbReference type="AlphaFoldDB" id="S9R4D5"/>
<keyword evidence="3 8" id="KW-0418">Kinase</keyword>
<feature type="region of interest" description="Disordered" evidence="5">
    <location>
        <begin position="357"/>
        <end position="376"/>
    </location>
</feature>